<dbReference type="AlphaFoldDB" id="E1QVA5"/>
<name>E1QVA5_VULDI</name>
<keyword evidence="2" id="KW-1185">Reference proteome</keyword>
<gene>
    <name evidence="1" type="ordered locus">Vdis_0636</name>
</gene>
<sequence length="459" mass="50030">MMFMRRVIYALVSVVVAIAAISLMQLHMPHESTTSNGNALYALLNGVTKPTVCIVGSLGNPYVASIVKGLGTVNVPFTVKSELPGNASCSIVVIEDDLLSLNSSYYKYEVINYLGRGVPVEVVGPNAGNALLTLVKNFIDERATVVIGEPGPNKTVLPKLPTDVTAIMLAMMPLRNSSRFVTGWDVFEGLPAVDSTYAVLKGWRDYNEMLMDIGNRLYAIIPTLSFDAPKVELQSSATSITVFIQGFTYVGYVGWYSSSTYDWFGKLAGEQWAMVKFYYAYQQYPGPYWWFLNLIQHEVEGFLTPSGSFTPCYAGEGVNAYSNIYPGQVFWGAAPTGSSSGQQTISYTLGAGPSGVYVQVSETITQGTIGWGYSGNPTLGQDKWTWNFNNPVVGYTYTVIPSDIFMLDPSRPGGYSPLYETINFTSTFGNYLGCFNSPSPITVTVDVFTNQVTVISSST</sequence>
<dbReference type="EMBL" id="CP002100">
    <property type="protein sequence ID" value="ADN50032.1"/>
    <property type="molecule type" value="Genomic_DNA"/>
</dbReference>
<dbReference type="HOGENOM" id="CLU_595323_0_0_2"/>
<reference evidence="2" key="2">
    <citation type="journal article" date="2010" name="Stand. Genomic Sci.">
        <title>Complete genome sequence of Vulcanisaeta distributa type strain (IC-017T).</title>
        <authorList>
            <person name="Mavromatis K."/>
            <person name="Sikorski J."/>
            <person name="Pabst E."/>
            <person name="Teshima H."/>
            <person name="Lapidus A."/>
            <person name="Lucas S."/>
            <person name="Nolan M."/>
            <person name="Glavina Del Rio T."/>
            <person name="Cheng J."/>
            <person name="Bruce D."/>
            <person name="Goodwin L."/>
            <person name="Pitluck S."/>
            <person name="Liolios K."/>
            <person name="Ivanova N."/>
            <person name="Mikhailova N."/>
            <person name="Pati A."/>
            <person name="Chen A."/>
            <person name="Palaniappan K."/>
            <person name="Land M."/>
            <person name="Hauser L."/>
            <person name="Chang Y."/>
            <person name="Jeffries C."/>
            <person name="Rohde M."/>
            <person name="Spring S."/>
            <person name="Goker M."/>
            <person name="Wirth R."/>
            <person name="Woyke T."/>
            <person name="Bristow J."/>
            <person name="Eisen J."/>
            <person name="Markowitz V."/>
            <person name="Hugenholtz P."/>
            <person name="Klenk H."/>
            <person name="Kyrpides N."/>
        </authorList>
    </citation>
    <scope>NUCLEOTIDE SEQUENCE [LARGE SCALE GENOMIC DNA]</scope>
    <source>
        <strain evidence="2">DSM 14429 / JCM 11212 / NBRC 100878 / IC-017</strain>
    </source>
</reference>
<proteinExistence type="predicted"/>
<dbReference type="GeneID" id="9751557"/>
<dbReference type="STRING" id="572478.Vdis_0636"/>
<dbReference type="KEGG" id="vdi:Vdis_0636"/>
<dbReference type="RefSeq" id="WP_013335757.1">
    <property type="nucleotide sequence ID" value="NC_014537.1"/>
</dbReference>
<accession>E1QVA5</accession>
<evidence type="ECO:0000313" key="2">
    <source>
        <dbReference type="Proteomes" id="UP000006681"/>
    </source>
</evidence>
<dbReference type="OrthoDB" id="28433at2157"/>
<dbReference type="Proteomes" id="UP000006681">
    <property type="component" value="Chromosome"/>
</dbReference>
<evidence type="ECO:0000313" key="1">
    <source>
        <dbReference type="EMBL" id="ADN50032.1"/>
    </source>
</evidence>
<protein>
    <submittedName>
        <fullName evidence="1">Uncharacterized protein</fullName>
    </submittedName>
</protein>
<dbReference type="eggNOG" id="arCOG08832">
    <property type="taxonomic scope" value="Archaea"/>
</dbReference>
<organism evidence="1 2">
    <name type="scientific">Vulcanisaeta distributa (strain DSM 14429 / JCM 11212 / NBRC 100878 / IC-017)</name>
    <dbReference type="NCBI Taxonomy" id="572478"/>
    <lineage>
        <taxon>Archaea</taxon>
        <taxon>Thermoproteota</taxon>
        <taxon>Thermoprotei</taxon>
        <taxon>Thermoproteales</taxon>
        <taxon>Thermoproteaceae</taxon>
        <taxon>Vulcanisaeta</taxon>
    </lineage>
</organism>
<reference evidence="1 2" key="1">
    <citation type="journal article" date="2010" name="Stand. Genomic Sci.">
        <title>Complete genome sequence of Vulcanisaeta distributa type strain (IC-017).</title>
        <authorList>
            <person name="Mavromatis K."/>
            <person name="Sikorski J."/>
            <person name="Pabst E."/>
            <person name="Teshima H."/>
            <person name="Lapidus A."/>
            <person name="Lucas S."/>
            <person name="Nolan M."/>
            <person name="Glavina Del Rio T."/>
            <person name="Cheng J.F."/>
            <person name="Bruce D."/>
            <person name="Goodwin L."/>
            <person name="Pitluck S."/>
            <person name="Liolios K."/>
            <person name="Ivanova N."/>
            <person name="Mikhailova N."/>
            <person name="Pati A."/>
            <person name="Chen A."/>
            <person name="Palaniappan K."/>
            <person name="Land M."/>
            <person name="Hauser L."/>
            <person name="Chang Y.J."/>
            <person name="Jeffries C.D."/>
            <person name="Rohde M."/>
            <person name="Spring S."/>
            <person name="Goker M."/>
            <person name="Wirth R."/>
            <person name="Woyke T."/>
            <person name="Bristow J."/>
            <person name="Eisen J.A."/>
            <person name="Markowitz V."/>
            <person name="Hugenholtz P."/>
            <person name="Klenk H.P."/>
            <person name="Kyrpides N.C."/>
        </authorList>
    </citation>
    <scope>NUCLEOTIDE SEQUENCE [LARGE SCALE GENOMIC DNA]</scope>
    <source>
        <strain evidence="2">DSM 14429 / JCM 11212 / NBRC 100878 / IC-017</strain>
    </source>
</reference>